<gene>
    <name evidence="1" type="ORF">CU100_25375</name>
</gene>
<dbReference type="EMBL" id="PGGN01000007">
    <property type="protein sequence ID" value="PSH54902.1"/>
    <property type="molecule type" value="Genomic_DNA"/>
</dbReference>
<evidence type="ECO:0000313" key="2">
    <source>
        <dbReference type="Proteomes" id="UP000241158"/>
    </source>
</evidence>
<protein>
    <submittedName>
        <fullName evidence="1">Antifreeze protein</fullName>
    </submittedName>
</protein>
<comment type="caution">
    <text evidence="1">The sequence shown here is derived from an EMBL/GenBank/DDBJ whole genome shotgun (WGS) entry which is preliminary data.</text>
</comment>
<sequence length="181" mass="21397">MAADERKMNIIFGIRSRGRAYKCTQGWKRTDITKEMIMKKTVLAITATALLITGFASSAVAQERYYREKAPAIYFDDGELDGYAVQERRYYDGESRRYYRDERRERFGPRDVARMLERRGYRVRDVDYERGRYFVRASRRGNPVLVVVSRDGEILETRRAGGDRYRDRQESGFRIEINPAY</sequence>
<name>A0A2P7AKZ6_9HYPH</name>
<keyword evidence="2" id="KW-1185">Reference proteome</keyword>
<evidence type="ECO:0000313" key="1">
    <source>
        <dbReference type="EMBL" id="PSH54902.1"/>
    </source>
</evidence>
<proteinExistence type="predicted"/>
<organism evidence="1 2">
    <name type="scientific">Phyllobacterium endophyticum</name>
    <dbReference type="NCBI Taxonomy" id="1149773"/>
    <lineage>
        <taxon>Bacteria</taxon>
        <taxon>Pseudomonadati</taxon>
        <taxon>Pseudomonadota</taxon>
        <taxon>Alphaproteobacteria</taxon>
        <taxon>Hyphomicrobiales</taxon>
        <taxon>Phyllobacteriaceae</taxon>
        <taxon>Phyllobacterium</taxon>
    </lineage>
</organism>
<dbReference type="Proteomes" id="UP000241158">
    <property type="component" value="Unassembled WGS sequence"/>
</dbReference>
<reference evidence="2" key="1">
    <citation type="submission" date="2017-11" db="EMBL/GenBank/DDBJ databases">
        <authorList>
            <person name="Kuznetsova I."/>
            <person name="Sazanova A."/>
            <person name="Chirak E."/>
            <person name="Safronova V."/>
            <person name="Willems A."/>
        </authorList>
    </citation>
    <scope>NUCLEOTIDE SEQUENCE [LARGE SCALE GENOMIC DNA]</scope>
    <source>
        <strain evidence="2">PEPV15</strain>
    </source>
</reference>
<dbReference type="AlphaFoldDB" id="A0A2P7AKZ6"/>
<accession>A0A2P7AKZ6</accession>